<dbReference type="GO" id="GO:0005739">
    <property type="term" value="C:mitochondrion"/>
    <property type="evidence" value="ECO:0007669"/>
    <property type="project" value="TreeGrafter"/>
</dbReference>
<sequence length="467" mass="53576">MQDGFEMIAKIPYHIAQPSFYATASEAATLTFLQAQGISVPEVYSYSATANNPVGTEYILMAKAPGVSLASKWESLDDRDIKRIAKSFVELETKLFKLRFSTFGSLYFKTDIAPSSQVPLYAEENAIEADRFCIGPIADYMFWYGRRAGLHMNRGPWKKHVEYLQSIAKKEMGWTRLYGTAMEPDFPHNASGVGVQQPGDFLKFLESYQSLTPHLLPKSSAHPFNQPTLRHPDLTPGNIFITPETGQISCLIDWQHAIVQPQLLAAGYPRAFENPDDLLPPKLVIPKLPEHLSSLSPEEQTATRELHRQRLFFYTYRVLNGHFNQAHIEALRDPLLLGRQMLVDRAGRQWEGNFITLKGAVIRMAQFWEHLPDVQGIECPLRFDRFESEAFADIEDTWLKMSFTVEQWRQTVCGMSEEGWVRNEDYEESKQKLADLEEEIRLQCKGDEEDTRAFQTGWPFCDREEVY</sequence>
<dbReference type="InterPro" id="IPR051035">
    <property type="entry name" value="Mito_inheritance_9"/>
</dbReference>
<dbReference type="AlphaFoldDB" id="A0A6A7A1L2"/>
<dbReference type="PANTHER" id="PTHR36091:SF2">
    <property type="entry name" value="AMINOGLYCOSIDE PHOSPHOTRANSFERASE DOMAIN-CONTAINING PROTEIN"/>
    <property type="match status" value="1"/>
</dbReference>
<dbReference type="EMBL" id="MU006224">
    <property type="protein sequence ID" value="KAF2827212.1"/>
    <property type="molecule type" value="Genomic_DNA"/>
</dbReference>
<gene>
    <name evidence="1" type="ORF">CC86DRAFT_439615</name>
</gene>
<dbReference type="InterPro" id="IPR011009">
    <property type="entry name" value="Kinase-like_dom_sf"/>
</dbReference>
<dbReference type="OrthoDB" id="10003767at2759"/>
<accession>A0A6A7A1L2</accession>
<evidence type="ECO:0000313" key="2">
    <source>
        <dbReference type="Proteomes" id="UP000799424"/>
    </source>
</evidence>
<dbReference type="Proteomes" id="UP000799424">
    <property type="component" value="Unassembled WGS sequence"/>
</dbReference>
<name>A0A6A7A1L2_9PLEO</name>
<keyword evidence="2" id="KW-1185">Reference proteome</keyword>
<dbReference type="SUPFAM" id="SSF56112">
    <property type="entry name" value="Protein kinase-like (PK-like)"/>
    <property type="match status" value="1"/>
</dbReference>
<proteinExistence type="predicted"/>
<organism evidence="1 2">
    <name type="scientific">Ophiobolus disseminans</name>
    <dbReference type="NCBI Taxonomy" id="1469910"/>
    <lineage>
        <taxon>Eukaryota</taxon>
        <taxon>Fungi</taxon>
        <taxon>Dikarya</taxon>
        <taxon>Ascomycota</taxon>
        <taxon>Pezizomycotina</taxon>
        <taxon>Dothideomycetes</taxon>
        <taxon>Pleosporomycetidae</taxon>
        <taxon>Pleosporales</taxon>
        <taxon>Pleosporineae</taxon>
        <taxon>Phaeosphaeriaceae</taxon>
        <taxon>Ophiobolus</taxon>
    </lineage>
</organism>
<evidence type="ECO:0000313" key="1">
    <source>
        <dbReference type="EMBL" id="KAF2827212.1"/>
    </source>
</evidence>
<protein>
    <submittedName>
        <fullName evidence="1">Uncharacterized protein</fullName>
    </submittedName>
</protein>
<dbReference type="Gene3D" id="3.90.1200.10">
    <property type="match status" value="1"/>
</dbReference>
<dbReference type="PANTHER" id="PTHR36091">
    <property type="entry name" value="ALTERED INHERITANCE OF MITOCHONDRIA PROTEIN 9, MITOCHONDRIAL"/>
    <property type="match status" value="1"/>
</dbReference>
<reference evidence="1" key="1">
    <citation type="journal article" date="2020" name="Stud. Mycol.">
        <title>101 Dothideomycetes genomes: a test case for predicting lifestyles and emergence of pathogens.</title>
        <authorList>
            <person name="Haridas S."/>
            <person name="Albert R."/>
            <person name="Binder M."/>
            <person name="Bloem J."/>
            <person name="Labutti K."/>
            <person name="Salamov A."/>
            <person name="Andreopoulos B."/>
            <person name="Baker S."/>
            <person name="Barry K."/>
            <person name="Bills G."/>
            <person name="Bluhm B."/>
            <person name="Cannon C."/>
            <person name="Castanera R."/>
            <person name="Culley D."/>
            <person name="Daum C."/>
            <person name="Ezra D."/>
            <person name="Gonzalez J."/>
            <person name="Henrissat B."/>
            <person name="Kuo A."/>
            <person name="Liang C."/>
            <person name="Lipzen A."/>
            <person name="Lutzoni F."/>
            <person name="Magnuson J."/>
            <person name="Mondo S."/>
            <person name="Nolan M."/>
            <person name="Ohm R."/>
            <person name="Pangilinan J."/>
            <person name="Park H.-J."/>
            <person name="Ramirez L."/>
            <person name="Alfaro M."/>
            <person name="Sun H."/>
            <person name="Tritt A."/>
            <person name="Yoshinaga Y."/>
            <person name="Zwiers L.-H."/>
            <person name="Turgeon B."/>
            <person name="Goodwin S."/>
            <person name="Spatafora J."/>
            <person name="Crous P."/>
            <person name="Grigoriev I."/>
        </authorList>
    </citation>
    <scope>NUCLEOTIDE SEQUENCE</scope>
    <source>
        <strain evidence="1">CBS 113818</strain>
    </source>
</reference>